<name>A0A8I2KNC7_9GAMM</name>
<dbReference type="EMBL" id="WEIA01000017">
    <property type="protein sequence ID" value="NLR23644.1"/>
    <property type="molecule type" value="Genomic_DNA"/>
</dbReference>
<gene>
    <name evidence="1" type="ORF">F9Y85_20440</name>
    <name evidence="2" type="ORF">R5H13_09940</name>
</gene>
<protein>
    <submittedName>
        <fullName evidence="1">Uncharacterized protein</fullName>
    </submittedName>
</protein>
<dbReference type="EMBL" id="CP137578">
    <property type="protein sequence ID" value="WOX26992.1"/>
    <property type="molecule type" value="Genomic_DNA"/>
</dbReference>
<dbReference type="AlphaFoldDB" id="A0A8I2KNC7"/>
<reference evidence="1" key="1">
    <citation type="submission" date="2019-10" db="EMBL/GenBank/DDBJ databases">
        <authorList>
            <person name="Paulsen S."/>
        </authorList>
    </citation>
    <scope>NUCLEOTIDE SEQUENCE</scope>
    <source>
        <strain evidence="1">LMG 19692</strain>
    </source>
</reference>
<evidence type="ECO:0000313" key="1">
    <source>
        <dbReference type="EMBL" id="NLR23644.1"/>
    </source>
</evidence>
<sequence length="60" mass="7200">MNRYTFSPQNSLRSSLRTDNEHIIGTRAYEYKQLVEDIKPIQGLREKLQAFNRLKRDECK</sequence>
<keyword evidence="4" id="KW-1185">Reference proteome</keyword>
<reference evidence="2 4" key="2">
    <citation type="submission" date="2023-10" db="EMBL/GenBank/DDBJ databases">
        <title>To unveil natural product biosynthetic capacity in Pseudoalteromonas.</title>
        <authorList>
            <person name="Wang J."/>
        </authorList>
    </citation>
    <scope>NUCLEOTIDE SEQUENCE [LARGE SCALE GENOMIC DNA]</scope>
    <source>
        <strain evidence="2 4">DSM 15914</strain>
    </source>
</reference>
<proteinExistence type="predicted"/>
<dbReference type="Proteomes" id="UP000646877">
    <property type="component" value="Unassembled WGS sequence"/>
</dbReference>
<dbReference type="RefSeq" id="WP_039495968.1">
    <property type="nucleotide sequence ID" value="NZ_CBCSDF010000006.1"/>
</dbReference>
<evidence type="ECO:0000313" key="2">
    <source>
        <dbReference type="EMBL" id="WOX26992.1"/>
    </source>
</evidence>
<evidence type="ECO:0000313" key="4">
    <source>
        <dbReference type="Proteomes" id="UP001304419"/>
    </source>
</evidence>
<accession>A0A8I2KNC7</accession>
<evidence type="ECO:0000313" key="3">
    <source>
        <dbReference type="Proteomes" id="UP000646877"/>
    </source>
</evidence>
<dbReference type="Proteomes" id="UP001304419">
    <property type="component" value="Chromosome 1"/>
</dbReference>
<organism evidence="1 3">
    <name type="scientific">Pseudoalteromonas maricaloris</name>
    <dbReference type="NCBI Taxonomy" id="184924"/>
    <lineage>
        <taxon>Bacteria</taxon>
        <taxon>Pseudomonadati</taxon>
        <taxon>Pseudomonadota</taxon>
        <taxon>Gammaproteobacteria</taxon>
        <taxon>Alteromonadales</taxon>
        <taxon>Pseudoalteromonadaceae</taxon>
        <taxon>Pseudoalteromonas</taxon>
    </lineage>
</organism>